<reference evidence="1 2" key="1">
    <citation type="submission" date="2024-02" db="EMBL/GenBank/DDBJ databases">
        <authorList>
            <person name="Chen Y."/>
            <person name="Shah S."/>
            <person name="Dougan E. K."/>
            <person name="Thang M."/>
            <person name="Chan C."/>
        </authorList>
    </citation>
    <scope>NUCLEOTIDE SEQUENCE [LARGE SCALE GENOMIC DNA]</scope>
</reference>
<proteinExistence type="predicted"/>
<accession>A0ABP0MPV5</accession>
<gene>
    <name evidence="1" type="ORF">CCMP2556_LOCUS26893</name>
</gene>
<evidence type="ECO:0000313" key="2">
    <source>
        <dbReference type="Proteomes" id="UP001642484"/>
    </source>
</evidence>
<organism evidence="1 2">
    <name type="scientific">Durusdinium trenchii</name>
    <dbReference type="NCBI Taxonomy" id="1381693"/>
    <lineage>
        <taxon>Eukaryota</taxon>
        <taxon>Sar</taxon>
        <taxon>Alveolata</taxon>
        <taxon>Dinophyceae</taxon>
        <taxon>Suessiales</taxon>
        <taxon>Symbiodiniaceae</taxon>
        <taxon>Durusdinium</taxon>
    </lineage>
</organism>
<dbReference type="Proteomes" id="UP001642484">
    <property type="component" value="Unassembled WGS sequence"/>
</dbReference>
<comment type="caution">
    <text evidence="1">The sequence shown here is derived from an EMBL/GenBank/DDBJ whole genome shotgun (WGS) entry which is preliminary data.</text>
</comment>
<sequence>VQQCSSRCDAATCTTLATWSPNLTQTSSNTSFPCVAEGVDSVQLMDDCLEMTDQLPASAMCGHVGFTATSTIFDALGDAPVDCELAPSCPASVLETTRLEQSCCFGTHWSLKLDANGEATNETAPGFCQMVAHSSEANGSSNEQFECIVKTAAPGWNGCACLDTRGFNRAGHTCTTAPRADWVLVQCNVTMSVRRLAPRCEAPGCNLPPDGIRPVPSAWLSSEVIGSLLIDHGKLASAIALPLSSVRWTISLLLVVFCSIWPR</sequence>
<protein>
    <submittedName>
        <fullName evidence="1">Uncharacterized protein</fullName>
    </submittedName>
</protein>
<evidence type="ECO:0000313" key="1">
    <source>
        <dbReference type="EMBL" id="CAK9053517.1"/>
    </source>
</evidence>
<feature type="non-terminal residue" evidence="1">
    <location>
        <position position="1"/>
    </location>
</feature>
<dbReference type="EMBL" id="CAXAMN010018980">
    <property type="protein sequence ID" value="CAK9053517.1"/>
    <property type="molecule type" value="Genomic_DNA"/>
</dbReference>
<name>A0ABP0MPV5_9DINO</name>
<keyword evidence="2" id="KW-1185">Reference proteome</keyword>